<evidence type="ECO:0000313" key="2">
    <source>
        <dbReference type="EMBL" id="SEH30427.1"/>
    </source>
</evidence>
<evidence type="ECO:0000313" key="3">
    <source>
        <dbReference type="Proteomes" id="UP000198561"/>
    </source>
</evidence>
<dbReference type="STRING" id="680127.SAMN05421593_1371"/>
<dbReference type="RefSeq" id="WP_089690503.1">
    <property type="nucleotide sequence ID" value="NZ_DALZIY010000001.1"/>
</dbReference>
<dbReference type="SUPFAM" id="SSF51735">
    <property type="entry name" value="NAD(P)-binding Rossmann-fold domains"/>
    <property type="match status" value="1"/>
</dbReference>
<dbReference type="PANTHER" id="PTHR43245">
    <property type="entry name" value="BIFUNCTIONAL POLYMYXIN RESISTANCE PROTEIN ARNA"/>
    <property type="match status" value="1"/>
</dbReference>
<name>A0A1H6H3J0_CHRCI</name>
<dbReference type="Pfam" id="PF01370">
    <property type="entry name" value="Epimerase"/>
    <property type="match status" value="1"/>
</dbReference>
<dbReference type="Gene3D" id="3.40.50.720">
    <property type="entry name" value="NAD(P)-binding Rossmann-like Domain"/>
    <property type="match status" value="1"/>
</dbReference>
<dbReference type="CDD" id="cd08946">
    <property type="entry name" value="SDR_e"/>
    <property type="match status" value="1"/>
</dbReference>
<dbReference type="OrthoDB" id="9811425at2"/>
<dbReference type="EMBL" id="FNWQ01000001">
    <property type="protein sequence ID" value="SEH30427.1"/>
    <property type="molecule type" value="Genomic_DNA"/>
</dbReference>
<reference evidence="2 3" key="1">
    <citation type="submission" date="2016-10" db="EMBL/GenBank/DDBJ databases">
        <authorList>
            <person name="de Groot N.N."/>
        </authorList>
    </citation>
    <scope>NUCLEOTIDE SEQUENCE [LARGE SCALE GENOMIC DNA]</scope>
    <source>
        <strain evidence="2 3">DSM 23031</strain>
    </source>
</reference>
<dbReference type="InterPro" id="IPR050177">
    <property type="entry name" value="Lipid_A_modif_metabolic_enz"/>
</dbReference>
<dbReference type="InterPro" id="IPR001509">
    <property type="entry name" value="Epimerase_deHydtase"/>
</dbReference>
<gene>
    <name evidence="2" type="ORF">SAMN05421593_1371</name>
</gene>
<proteinExistence type="predicted"/>
<accession>A0A1H6H3J0</accession>
<dbReference type="Proteomes" id="UP000198561">
    <property type="component" value="Unassembled WGS sequence"/>
</dbReference>
<dbReference type="AlphaFoldDB" id="A0A1H6H3J0"/>
<dbReference type="InterPro" id="IPR036291">
    <property type="entry name" value="NAD(P)-bd_dom_sf"/>
</dbReference>
<sequence length="293" mass="33026">MKYKDLDRKMVSETRKFLMLFFVICIGNFSFSQSASQSKSPGEKKLKVLVTGHLGYVGSAFVKAFGNKYDIVGYDLLEGDDILDYDQLKRRMKGVDVVVHEAAIPAPVPGKNFNDYFRTNVEGTANVARAAYESGVKRLIYASSTTIYGIEGGIPFSYPISEGQSFVSQYLKADDLHTRDIDLSYHMSKVMAEQIIAWYGLNKKMETIALRYGPIDKVNMGTHVSLENVVQATDLAVSSKDKFWYEAFSIVDGDVDFIDISKARKMLLYDPKPAQYNREQIIAPFQDRLKLGH</sequence>
<feature type="domain" description="NAD-dependent epimerase/dehydratase" evidence="1">
    <location>
        <begin position="48"/>
        <end position="212"/>
    </location>
</feature>
<organism evidence="2 3">
    <name type="scientific">Chryseobacterium culicis</name>
    <dbReference type="NCBI Taxonomy" id="680127"/>
    <lineage>
        <taxon>Bacteria</taxon>
        <taxon>Pseudomonadati</taxon>
        <taxon>Bacteroidota</taxon>
        <taxon>Flavobacteriia</taxon>
        <taxon>Flavobacteriales</taxon>
        <taxon>Weeksellaceae</taxon>
        <taxon>Chryseobacterium group</taxon>
        <taxon>Chryseobacterium</taxon>
    </lineage>
</organism>
<protein>
    <submittedName>
        <fullName evidence="2">NAD dependent epimerase/dehydratase family protein</fullName>
    </submittedName>
</protein>
<evidence type="ECO:0000259" key="1">
    <source>
        <dbReference type="Pfam" id="PF01370"/>
    </source>
</evidence>